<gene>
    <name evidence="1" type="ORF">GCM10023338_10760</name>
</gene>
<dbReference type="RefSeq" id="WP_077925113.1">
    <property type="nucleotide sequence ID" value="NZ_BAABKE010000003.1"/>
</dbReference>
<accession>A0ABP9ML60</accession>
<reference evidence="2" key="1">
    <citation type="journal article" date="2019" name="Int. J. Syst. Evol. Microbiol.">
        <title>The Global Catalogue of Microorganisms (GCM) 10K type strain sequencing project: providing services to taxonomists for standard genome sequencing and annotation.</title>
        <authorList>
            <consortium name="The Broad Institute Genomics Platform"/>
            <consortium name="The Broad Institute Genome Sequencing Center for Infectious Disease"/>
            <person name="Wu L."/>
            <person name="Ma J."/>
        </authorList>
    </citation>
    <scope>NUCLEOTIDE SEQUENCE [LARGE SCALE GENOMIC DNA]</scope>
    <source>
        <strain evidence="2">JCM 18424</strain>
    </source>
</reference>
<comment type="caution">
    <text evidence="1">The sequence shown here is derived from an EMBL/GenBank/DDBJ whole genome shotgun (WGS) entry which is preliminary data.</text>
</comment>
<organism evidence="1 2">
    <name type="scientific">Wohlfahrtiimonas larvae</name>
    <dbReference type="NCBI Taxonomy" id="1157986"/>
    <lineage>
        <taxon>Bacteria</taxon>
        <taxon>Pseudomonadati</taxon>
        <taxon>Pseudomonadota</taxon>
        <taxon>Gammaproteobacteria</taxon>
        <taxon>Cardiobacteriales</taxon>
        <taxon>Ignatzschineriaceae</taxon>
        <taxon>Wohlfahrtiimonas</taxon>
    </lineage>
</organism>
<dbReference type="EMBL" id="BAABKE010000003">
    <property type="protein sequence ID" value="GAA5098363.1"/>
    <property type="molecule type" value="Genomic_DNA"/>
</dbReference>
<proteinExistence type="predicted"/>
<protein>
    <submittedName>
        <fullName evidence="1">Uncharacterized protein</fullName>
    </submittedName>
</protein>
<dbReference type="Proteomes" id="UP001500631">
    <property type="component" value="Unassembled WGS sequence"/>
</dbReference>
<evidence type="ECO:0000313" key="2">
    <source>
        <dbReference type="Proteomes" id="UP001500631"/>
    </source>
</evidence>
<keyword evidence="2" id="KW-1185">Reference proteome</keyword>
<name>A0ABP9ML60_9GAMM</name>
<evidence type="ECO:0000313" key="1">
    <source>
        <dbReference type="EMBL" id="GAA5098363.1"/>
    </source>
</evidence>
<sequence length="300" mass="33776">MNTTQPELMYLDFAVMLQLSELSPGLQTYLDKEIAEEMSRKVTASLQQLYPALSDAGVVFVGAGYQVAQIMRPKFPIYHEMTEVSKINFRPNNFEPSIVTITAKGGEFSVSAFNKDTQSPDPLYIFPALLILPKTEENQALVNHIENTISQEGIVTEVLRSIIESALDCKVAHMHMVTLSDISSFYATQLIQINLEPLWEVMKHIIFDMGSTFQVLGSGHLVLWNGEEVVFIVPAKDIFTEIFGGEESDYIFYKQTLKRLKLLLTDHGIQFSEFVSQDVQFFLKTQTLDSVNAMISSKAV</sequence>